<dbReference type="PROSITE" id="PS00122">
    <property type="entry name" value="CARBOXYLESTERASE_B_1"/>
    <property type="match status" value="1"/>
</dbReference>
<sequence length="547" mass="61965">MSKLLTWCIFKVLFVQSQCAFFNTPVLQIPQGKLRGLETKRGYLRQYMGIPYGTVDERFQEAGPPPRWLGVFNASDISIACAQYHERLGLPIGVEDCLTLNVYTPGQVSYKRLYPVMVFIHGGGFKTGSNTNFLYNPQLLVQKGVIVVTINYRLGAFGFLCLRIKGAPGNIGLKDQVAALRWVKENIKTFGGNPESVTIFGESAGSASVSYLIMSPAAKGLYKRAIMESASSLSPFAFSNDPIERASLVASKMGYNTKNPFELLRIFRSATKNEILMASATNTSDNLWSKFVFRPCVEKKTVSGKPFLTMSPEEILESGTYNQVSMIIGYNDKEGILYLKHFNEQLYKKLNDNFSDMLPDNLYFSDSREKRKVANEVKSFYFGNRTITEDSVDGLVDFISDVMFHYPSVAISEYFLENNHLPIFNYYFKYDSYRNLGKILLGMKGQEGAAHGDELFYLFQPIIFWPMPLVGIDKTVVERMTSMWTNFAKFGNPTSLKSPVLNTNWIASDATQLSYLTVDKSLSMGSLPNPERIDFWKRIYKKRQYKT</sequence>
<reference evidence="8" key="1">
    <citation type="journal article" date="2015" name="PLoS ONE">
        <title>The Peripheral Olfactory Repertoire of the Lightbrown Apple Moth, Epiphyas postvittana.</title>
        <authorList>
            <person name="Corcoran J.A."/>
            <person name="Jordan M.D."/>
            <person name="Thrimawithana A.H."/>
            <person name="Crowhurst R.N."/>
            <person name="Newcomb R.D."/>
        </authorList>
    </citation>
    <scope>NUCLEOTIDE SEQUENCE</scope>
</reference>
<feature type="chain" id="PRO_5005393656" description="Carboxylic ester hydrolase" evidence="6">
    <location>
        <begin position="20"/>
        <end position="547"/>
    </location>
</feature>
<organism evidence="8">
    <name type="scientific">Epiphyas postvittana</name>
    <name type="common">Light brown apple moth</name>
    <dbReference type="NCBI Taxonomy" id="65032"/>
    <lineage>
        <taxon>Eukaryota</taxon>
        <taxon>Metazoa</taxon>
        <taxon>Ecdysozoa</taxon>
        <taxon>Arthropoda</taxon>
        <taxon>Hexapoda</taxon>
        <taxon>Insecta</taxon>
        <taxon>Pterygota</taxon>
        <taxon>Neoptera</taxon>
        <taxon>Endopterygota</taxon>
        <taxon>Lepidoptera</taxon>
        <taxon>Glossata</taxon>
        <taxon>Ditrysia</taxon>
        <taxon>Tortricoidea</taxon>
        <taxon>Tortricidae</taxon>
        <taxon>Tortricinae</taxon>
        <taxon>Epiphyas</taxon>
    </lineage>
</organism>
<dbReference type="Gene3D" id="3.40.50.1820">
    <property type="entry name" value="alpha/beta hydrolase"/>
    <property type="match status" value="1"/>
</dbReference>
<evidence type="ECO:0000256" key="4">
    <source>
        <dbReference type="ARBA" id="ARBA00023157"/>
    </source>
</evidence>
<keyword evidence="4" id="KW-1015">Disulfide bond</keyword>
<dbReference type="InterPro" id="IPR029058">
    <property type="entry name" value="AB_hydrolase_fold"/>
</dbReference>
<evidence type="ECO:0000256" key="5">
    <source>
        <dbReference type="ARBA" id="ARBA00023180"/>
    </source>
</evidence>
<dbReference type="GO" id="GO:0052689">
    <property type="term" value="F:carboxylic ester hydrolase activity"/>
    <property type="evidence" value="ECO:0007669"/>
    <property type="project" value="UniProtKB-KW"/>
</dbReference>
<evidence type="ECO:0000256" key="1">
    <source>
        <dbReference type="ARBA" id="ARBA00005964"/>
    </source>
</evidence>
<evidence type="ECO:0000313" key="8">
    <source>
        <dbReference type="EMBL" id="JAI18207.1"/>
    </source>
</evidence>
<protein>
    <recommendedName>
        <fullName evidence="6">Carboxylic ester hydrolase</fullName>
        <ecNumber evidence="6">3.1.1.-</ecNumber>
    </recommendedName>
</protein>
<evidence type="ECO:0000256" key="3">
    <source>
        <dbReference type="ARBA" id="ARBA00022801"/>
    </source>
</evidence>
<dbReference type="SUPFAM" id="SSF53474">
    <property type="entry name" value="alpha/beta-Hydrolases"/>
    <property type="match status" value="1"/>
</dbReference>
<dbReference type="PANTHER" id="PTHR11559">
    <property type="entry name" value="CARBOXYLESTERASE"/>
    <property type="match status" value="1"/>
</dbReference>
<dbReference type="InterPro" id="IPR002018">
    <property type="entry name" value="CarbesteraseB"/>
</dbReference>
<feature type="signal peptide" evidence="6">
    <location>
        <begin position="1"/>
        <end position="19"/>
    </location>
</feature>
<dbReference type="EC" id="3.1.1.-" evidence="6"/>
<name>A0A0K8TUP8_EPIPO</name>
<dbReference type="InterPro" id="IPR019819">
    <property type="entry name" value="Carboxylesterase_B_CS"/>
</dbReference>
<keyword evidence="6" id="KW-0732">Signal</keyword>
<dbReference type="Pfam" id="PF00135">
    <property type="entry name" value="COesterase"/>
    <property type="match status" value="1"/>
</dbReference>
<evidence type="ECO:0000256" key="6">
    <source>
        <dbReference type="RuleBase" id="RU361235"/>
    </source>
</evidence>
<dbReference type="AlphaFoldDB" id="A0A0K8TUP8"/>
<keyword evidence="3 6" id="KW-0378">Hydrolase</keyword>
<feature type="domain" description="Carboxylesterase type B" evidence="7">
    <location>
        <begin position="24"/>
        <end position="536"/>
    </location>
</feature>
<accession>A0A0K8TUP8</accession>
<comment type="similarity">
    <text evidence="1 6">Belongs to the type-B carboxylesterase/lipase family.</text>
</comment>
<keyword evidence="2" id="KW-0719">Serine esterase</keyword>
<evidence type="ECO:0000256" key="2">
    <source>
        <dbReference type="ARBA" id="ARBA00022487"/>
    </source>
</evidence>
<keyword evidence="5" id="KW-0325">Glycoprotein</keyword>
<dbReference type="ESTHER" id="epipo-a0a0k8tup8">
    <property type="family name" value="Carb_B_Arthropoda"/>
</dbReference>
<dbReference type="EMBL" id="GCVX01000023">
    <property type="protein sequence ID" value="JAI18207.1"/>
    <property type="molecule type" value="Transcribed_RNA"/>
</dbReference>
<dbReference type="InterPro" id="IPR050309">
    <property type="entry name" value="Type-B_Carboxylest/Lipase"/>
</dbReference>
<dbReference type="InterPro" id="IPR019826">
    <property type="entry name" value="Carboxylesterase_B_AS"/>
</dbReference>
<dbReference type="PROSITE" id="PS00941">
    <property type="entry name" value="CARBOXYLESTERASE_B_2"/>
    <property type="match status" value="1"/>
</dbReference>
<proteinExistence type="inferred from homology"/>
<evidence type="ECO:0000259" key="7">
    <source>
        <dbReference type="Pfam" id="PF00135"/>
    </source>
</evidence>